<dbReference type="GO" id="GO:0000139">
    <property type="term" value="C:Golgi membrane"/>
    <property type="evidence" value="ECO:0007669"/>
    <property type="project" value="UniProtKB-SubCell"/>
</dbReference>
<protein>
    <recommendedName>
        <fullName evidence="4">CRAL-TRIO domain-containing protein</fullName>
    </recommendedName>
</protein>
<dbReference type="InterPro" id="IPR051026">
    <property type="entry name" value="PI/PC_transfer"/>
</dbReference>
<dbReference type="Pfam" id="PF03765">
    <property type="entry name" value="CRAL_TRIO_N"/>
    <property type="match status" value="1"/>
</dbReference>
<keyword evidence="6" id="KW-1185">Reference proteome</keyword>
<dbReference type="SMART" id="SM01100">
    <property type="entry name" value="CRAL_TRIO_N"/>
    <property type="match status" value="1"/>
</dbReference>
<dbReference type="PANTHER" id="PTHR45657:SF63">
    <property type="entry name" value="CRAL-TRIO DOMAIN-CONTAINING PROTEIN"/>
    <property type="match status" value="1"/>
</dbReference>
<dbReference type="CDD" id="cd00170">
    <property type="entry name" value="SEC14"/>
    <property type="match status" value="1"/>
</dbReference>
<accession>A0A8T2U036</accession>
<comment type="similarity">
    <text evidence="3">Belongs to the SFH family.</text>
</comment>
<proteinExistence type="inferred from homology"/>
<feature type="domain" description="CRAL-TRIO" evidence="4">
    <location>
        <begin position="115"/>
        <end position="289"/>
    </location>
</feature>
<evidence type="ECO:0000256" key="2">
    <source>
        <dbReference type="ARBA" id="ARBA00004395"/>
    </source>
</evidence>
<comment type="caution">
    <text evidence="5">The sequence shown here is derived from an EMBL/GenBank/DDBJ whole genome shotgun (WGS) entry which is preliminary data.</text>
</comment>
<gene>
    <name evidence="5" type="ORF">KP509_10G036700</name>
</gene>
<dbReference type="InterPro" id="IPR011074">
    <property type="entry name" value="CRAL/TRIO_N_dom"/>
</dbReference>
<dbReference type="PRINTS" id="PR00180">
    <property type="entry name" value="CRETINALDHBP"/>
</dbReference>
<dbReference type="InterPro" id="IPR036865">
    <property type="entry name" value="CRAL-TRIO_dom_sf"/>
</dbReference>
<sequence length="321" mass="37206">MLSKLRDAHFIPSRPVLDLCHCGASHREGASSCCEDGDVFPGKLSPSQEDTLQSFREFLQDQGLLRKNVADADLLRFLRARSFDIAKAKCMYEAMLEWRKDVGADNIIETFQFPERRRVKELYPHFHHKTDKLGRPIYIERLGHMQLDEILKVTTMDRMLMYHIKEWEILIDWKFPACSKKAGHPIMQSLTILDLKGMALKTLNKPVRSFIQKITRVDQDYYPEHLGKMFIVNAPASFKAVWTMIKPWLDKRTQRKIEVHGSNFASKLLELVDAENLPEFLGGACHCMEGCENSDAGPWKDVPFMQHYDMSNPKQEDYLSQ</sequence>
<dbReference type="InterPro" id="IPR036273">
    <property type="entry name" value="CRAL/TRIO_N_dom_sf"/>
</dbReference>
<organism evidence="5 6">
    <name type="scientific">Ceratopteris richardii</name>
    <name type="common">Triangle waterfern</name>
    <dbReference type="NCBI Taxonomy" id="49495"/>
    <lineage>
        <taxon>Eukaryota</taxon>
        <taxon>Viridiplantae</taxon>
        <taxon>Streptophyta</taxon>
        <taxon>Embryophyta</taxon>
        <taxon>Tracheophyta</taxon>
        <taxon>Polypodiopsida</taxon>
        <taxon>Polypodiidae</taxon>
        <taxon>Polypodiales</taxon>
        <taxon>Pteridineae</taxon>
        <taxon>Pteridaceae</taxon>
        <taxon>Parkerioideae</taxon>
        <taxon>Ceratopteris</taxon>
    </lineage>
</organism>
<dbReference type="Gene3D" id="1.10.8.20">
    <property type="entry name" value="N-terminal domain of phosphatidylinositol transfer protein sec14p"/>
    <property type="match status" value="1"/>
</dbReference>
<dbReference type="SUPFAM" id="SSF46938">
    <property type="entry name" value="CRAL/TRIO N-terminal domain"/>
    <property type="match status" value="1"/>
</dbReference>
<evidence type="ECO:0000256" key="3">
    <source>
        <dbReference type="ARBA" id="ARBA00038020"/>
    </source>
</evidence>
<dbReference type="PANTHER" id="PTHR45657">
    <property type="entry name" value="CRAL-TRIO DOMAIN-CONTAINING PROTEIN YKL091C-RELATED"/>
    <property type="match status" value="1"/>
</dbReference>
<evidence type="ECO:0000256" key="1">
    <source>
        <dbReference type="ARBA" id="ARBA00004202"/>
    </source>
</evidence>
<comment type="subcellular location">
    <subcellularLocation>
        <location evidence="1">Cell membrane</location>
        <topology evidence="1">Peripheral membrane protein</topology>
    </subcellularLocation>
    <subcellularLocation>
        <location evidence="2">Golgi apparatus membrane</location>
        <topology evidence="2">Peripheral membrane protein</topology>
    </subcellularLocation>
</comment>
<dbReference type="SUPFAM" id="SSF52087">
    <property type="entry name" value="CRAL/TRIO domain"/>
    <property type="match status" value="1"/>
</dbReference>
<dbReference type="OMA" id="QLGPAQW"/>
<dbReference type="InterPro" id="IPR001251">
    <property type="entry name" value="CRAL-TRIO_dom"/>
</dbReference>
<dbReference type="Pfam" id="PF00650">
    <property type="entry name" value="CRAL_TRIO"/>
    <property type="match status" value="1"/>
</dbReference>
<dbReference type="EMBL" id="CM035415">
    <property type="protein sequence ID" value="KAH7427266.1"/>
    <property type="molecule type" value="Genomic_DNA"/>
</dbReference>
<dbReference type="AlphaFoldDB" id="A0A8T2U036"/>
<evidence type="ECO:0000259" key="4">
    <source>
        <dbReference type="PROSITE" id="PS50191"/>
    </source>
</evidence>
<dbReference type="Proteomes" id="UP000825935">
    <property type="component" value="Chromosome 10"/>
</dbReference>
<dbReference type="SMART" id="SM00516">
    <property type="entry name" value="SEC14"/>
    <property type="match status" value="1"/>
</dbReference>
<reference evidence="5" key="1">
    <citation type="submission" date="2021-08" db="EMBL/GenBank/DDBJ databases">
        <title>WGS assembly of Ceratopteris richardii.</title>
        <authorList>
            <person name="Marchant D.B."/>
            <person name="Chen G."/>
            <person name="Jenkins J."/>
            <person name="Shu S."/>
            <person name="Leebens-Mack J."/>
            <person name="Grimwood J."/>
            <person name="Schmutz J."/>
            <person name="Soltis P."/>
            <person name="Soltis D."/>
            <person name="Chen Z.-H."/>
        </authorList>
    </citation>
    <scope>NUCLEOTIDE SEQUENCE</scope>
    <source>
        <strain evidence="5">Whitten #5841</strain>
        <tissue evidence="5">Leaf</tissue>
    </source>
</reference>
<dbReference type="GO" id="GO:0005886">
    <property type="term" value="C:plasma membrane"/>
    <property type="evidence" value="ECO:0007669"/>
    <property type="project" value="UniProtKB-SubCell"/>
</dbReference>
<evidence type="ECO:0000313" key="6">
    <source>
        <dbReference type="Proteomes" id="UP000825935"/>
    </source>
</evidence>
<dbReference type="OrthoDB" id="1434354at2759"/>
<evidence type="ECO:0000313" key="5">
    <source>
        <dbReference type="EMBL" id="KAH7427266.1"/>
    </source>
</evidence>
<dbReference type="PROSITE" id="PS50191">
    <property type="entry name" value="CRAL_TRIO"/>
    <property type="match status" value="1"/>
</dbReference>
<name>A0A8T2U036_CERRI</name>
<dbReference type="Gene3D" id="3.40.525.10">
    <property type="entry name" value="CRAL-TRIO lipid binding domain"/>
    <property type="match status" value="1"/>
</dbReference>